<gene>
    <name evidence="5" type="ORF">Pr1d_50550</name>
</gene>
<evidence type="ECO:0000259" key="4">
    <source>
        <dbReference type="Pfam" id="PF07729"/>
    </source>
</evidence>
<proteinExistence type="predicted"/>
<reference evidence="5 6" key="1">
    <citation type="submission" date="2019-08" db="EMBL/GenBank/DDBJ databases">
        <title>Deep-cultivation of Planctomycetes and their phenomic and genomic characterization uncovers novel biology.</title>
        <authorList>
            <person name="Wiegand S."/>
            <person name="Jogler M."/>
            <person name="Boedeker C."/>
            <person name="Pinto D."/>
            <person name="Vollmers J."/>
            <person name="Rivas-Marin E."/>
            <person name="Kohn T."/>
            <person name="Peeters S.H."/>
            <person name="Heuer A."/>
            <person name="Rast P."/>
            <person name="Oberbeckmann S."/>
            <person name="Bunk B."/>
            <person name="Jeske O."/>
            <person name="Meyerdierks A."/>
            <person name="Storesund J.E."/>
            <person name="Kallscheuer N."/>
            <person name="Luecker S."/>
            <person name="Lage O.M."/>
            <person name="Pohl T."/>
            <person name="Merkel B.J."/>
            <person name="Hornburger P."/>
            <person name="Mueller R.-W."/>
            <person name="Bruemmer F."/>
            <person name="Labrenz M."/>
            <person name="Spormann A.M."/>
            <person name="Op den Camp H."/>
            <person name="Overmann J."/>
            <person name="Amann R."/>
            <person name="Jetten M.S.M."/>
            <person name="Mascher T."/>
            <person name="Medema M.H."/>
            <person name="Devos D.P."/>
            <person name="Kaster A.-K."/>
            <person name="Ovreas L."/>
            <person name="Rohde M."/>
            <person name="Galperin M.Y."/>
            <person name="Jogler C."/>
        </authorList>
    </citation>
    <scope>NUCLEOTIDE SEQUENCE [LARGE SCALE GENOMIC DNA]</scope>
    <source>
        <strain evidence="5 6">Pr1d</strain>
    </source>
</reference>
<accession>A0A5B9QIA4</accession>
<name>A0A5B9QIA4_9BACT</name>
<dbReference type="Pfam" id="PF07729">
    <property type="entry name" value="FCD"/>
    <property type="match status" value="1"/>
</dbReference>
<dbReference type="SUPFAM" id="SSF48008">
    <property type="entry name" value="GntR ligand-binding domain-like"/>
    <property type="match status" value="1"/>
</dbReference>
<dbReference type="OrthoDB" id="8247358at2"/>
<dbReference type="EMBL" id="CP042913">
    <property type="protein sequence ID" value="QEG37709.1"/>
    <property type="molecule type" value="Genomic_DNA"/>
</dbReference>
<keyword evidence="6" id="KW-1185">Reference proteome</keyword>
<protein>
    <submittedName>
        <fullName evidence="5">FCD domain protein</fullName>
    </submittedName>
</protein>
<keyword evidence="1" id="KW-0805">Transcription regulation</keyword>
<evidence type="ECO:0000256" key="3">
    <source>
        <dbReference type="ARBA" id="ARBA00023163"/>
    </source>
</evidence>
<keyword evidence="3" id="KW-0804">Transcription</keyword>
<dbReference type="Gene3D" id="1.20.120.530">
    <property type="entry name" value="GntR ligand-binding domain-like"/>
    <property type="match status" value="1"/>
</dbReference>
<evidence type="ECO:0000256" key="1">
    <source>
        <dbReference type="ARBA" id="ARBA00023015"/>
    </source>
</evidence>
<evidence type="ECO:0000313" key="5">
    <source>
        <dbReference type="EMBL" id="QEG37709.1"/>
    </source>
</evidence>
<dbReference type="GO" id="GO:0003677">
    <property type="term" value="F:DNA binding"/>
    <property type="evidence" value="ECO:0007669"/>
    <property type="project" value="UniProtKB-KW"/>
</dbReference>
<dbReference type="AlphaFoldDB" id="A0A5B9QIA4"/>
<evidence type="ECO:0000256" key="2">
    <source>
        <dbReference type="ARBA" id="ARBA00023125"/>
    </source>
</evidence>
<organism evidence="5 6">
    <name type="scientific">Bythopirellula goksoeyrii</name>
    <dbReference type="NCBI Taxonomy" id="1400387"/>
    <lineage>
        <taxon>Bacteria</taxon>
        <taxon>Pseudomonadati</taxon>
        <taxon>Planctomycetota</taxon>
        <taxon>Planctomycetia</taxon>
        <taxon>Pirellulales</taxon>
        <taxon>Lacipirellulaceae</taxon>
        <taxon>Bythopirellula</taxon>
    </lineage>
</organism>
<keyword evidence="2" id="KW-0238">DNA-binding</keyword>
<dbReference type="InterPro" id="IPR011711">
    <property type="entry name" value="GntR_C"/>
</dbReference>
<dbReference type="KEGG" id="bgok:Pr1d_50550"/>
<feature type="domain" description="GntR C-terminal" evidence="4">
    <location>
        <begin position="211"/>
        <end position="289"/>
    </location>
</feature>
<dbReference type="Proteomes" id="UP000323917">
    <property type="component" value="Chromosome"/>
</dbReference>
<evidence type="ECO:0000313" key="6">
    <source>
        <dbReference type="Proteomes" id="UP000323917"/>
    </source>
</evidence>
<dbReference type="InterPro" id="IPR008920">
    <property type="entry name" value="TF_FadR/GntR_C"/>
</dbReference>
<dbReference type="RefSeq" id="WP_148075904.1">
    <property type="nucleotide sequence ID" value="NZ_CP042913.1"/>
</dbReference>
<sequence>MGNRKKPKGEEADAINAYRDEYKDMMADIIARDQNEAKPPTTLDYVLTLAFVINDENCPFNWHVKNGSPLSKEFIADLFGADEWDVRDALYRHSGTLGLVAPPIQGPKTLKEAKKRLEIKFDMEPALTGAREFESINEMRGKLELDALLMLLNSGDKEKTKVIDEMQKHHEAIGKVATAVSSYLHGGTPEDRRRNLVQPLYYAPRIGQYAEDFWLHDRDFHIAASVGVGMNVNAGILSILLERIRLTGSNRATIIERIPRSHEQHEAIIEAVIAGSRSGIEKAVKAHFDSSNTDFGFCV</sequence>